<evidence type="ECO:0000313" key="3">
    <source>
        <dbReference type="Proteomes" id="UP001196915"/>
    </source>
</evidence>
<gene>
    <name evidence="2" type="ORF">KTE52_29670</name>
</gene>
<comment type="caution">
    <text evidence="2">The sequence shown here is derived from an EMBL/GenBank/DDBJ whole genome shotgun (WGS) entry which is preliminary data.</text>
</comment>
<dbReference type="Proteomes" id="UP001196915">
    <property type="component" value="Unassembled WGS sequence"/>
</dbReference>
<sequence>MQSRPDRSMKAITVIVKALLAVAAVCLVVAVGWMFLPAGVRNAITIFSLANAKTAIITVTLILFVAYVIRVLKNLGHFSRVKGVGLTIVTLVFLALFYLIAIRGITTDETDCQRFNYNDKLNGGVKQVDGATYVVNICGSGRRGNGRFADQNEQVKITVSDANGSTLATRLFYVFWGGRPGYDPIEIHSGKLIYFDASDAYDSTRSISLPPTTFDWVAARMPLRLR</sequence>
<accession>A0AAP2MRN9</accession>
<evidence type="ECO:0000256" key="1">
    <source>
        <dbReference type="SAM" id="Phobius"/>
    </source>
</evidence>
<feature type="transmembrane region" description="Helical" evidence="1">
    <location>
        <begin position="12"/>
        <end position="35"/>
    </location>
</feature>
<proteinExistence type="predicted"/>
<keyword evidence="1" id="KW-0472">Membrane</keyword>
<keyword evidence="1" id="KW-0812">Transmembrane</keyword>
<dbReference type="EMBL" id="JAHPMX010000030">
    <property type="protein sequence ID" value="MBU9360496.1"/>
    <property type="molecule type" value="Genomic_DNA"/>
</dbReference>
<organism evidence="2 3">
    <name type="scientific">Burkholderia multivorans</name>
    <dbReference type="NCBI Taxonomy" id="87883"/>
    <lineage>
        <taxon>Bacteria</taxon>
        <taxon>Pseudomonadati</taxon>
        <taxon>Pseudomonadota</taxon>
        <taxon>Betaproteobacteria</taxon>
        <taxon>Burkholderiales</taxon>
        <taxon>Burkholderiaceae</taxon>
        <taxon>Burkholderia</taxon>
        <taxon>Burkholderia cepacia complex</taxon>
    </lineage>
</organism>
<feature type="transmembrane region" description="Helical" evidence="1">
    <location>
        <begin position="84"/>
        <end position="105"/>
    </location>
</feature>
<name>A0AAP2MRN9_9BURK</name>
<feature type="transmembrane region" description="Helical" evidence="1">
    <location>
        <begin position="55"/>
        <end position="72"/>
    </location>
</feature>
<dbReference type="AlphaFoldDB" id="A0AAP2MRN9"/>
<reference evidence="2" key="1">
    <citation type="submission" date="2021-06" db="EMBL/GenBank/DDBJ databases">
        <title>A collection of bacterial strains from the Burkholderia cepacia Research Laboratory and Repository.</title>
        <authorList>
            <person name="Lipuma J."/>
            <person name="Spilker T."/>
        </authorList>
    </citation>
    <scope>NUCLEOTIDE SEQUENCE</scope>
    <source>
        <strain evidence="2">AU37435</strain>
    </source>
</reference>
<keyword evidence="1" id="KW-1133">Transmembrane helix</keyword>
<protein>
    <submittedName>
        <fullName evidence="2">Uncharacterized protein</fullName>
    </submittedName>
</protein>
<evidence type="ECO:0000313" key="2">
    <source>
        <dbReference type="EMBL" id="MBU9360496.1"/>
    </source>
</evidence>